<reference evidence="1 2" key="1">
    <citation type="submission" date="2020-08" db="EMBL/GenBank/DDBJ databases">
        <title>Genomic Encyclopedia of Type Strains, Phase IV (KMG-IV): sequencing the most valuable type-strain genomes for metagenomic binning, comparative biology and taxonomic classification.</title>
        <authorList>
            <person name="Goeker M."/>
        </authorList>
    </citation>
    <scope>NUCLEOTIDE SEQUENCE [LARGE SCALE GENOMIC DNA]</scope>
    <source>
        <strain evidence="1 2">DSM 27939</strain>
    </source>
</reference>
<keyword evidence="2" id="KW-1185">Reference proteome</keyword>
<organism evidence="1 2">
    <name type="scientific">Deinococcus humi</name>
    <dbReference type="NCBI Taxonomy" id="662880"/>
    <lineage>
        <taxon>Bacteria</taxon>
        <taxon>Thermotogati</taxon>
        <taxon>Deinococcota</taxon>
        <taxon>Deinococci</taxon>
        <taxon>Deinococcales</taxon>
        <taxon>Deinococcaceae</taxon>
        <taxon>Deinococcus</taxon>
    </lineage>
</organism>
<name>A0A7W8JV21_9DEIO</name>
<gene>
    <name evidence="1" type="ORF">HNQ08_002770</name>
</gene>
<evidence type="ECO:0000313" key="2">
    <source>
        <dbReference type="Proteomes" id="UP000552709"/>
    </source>
</evidence>
<evidence type="ECO:0000313" key="1">
    <source>
        <dbReference type="EMBL" id="MBB5363664.1"/>
    </source>
</evidence>
<accession>A0A7W8JV21</accession>
<dbReference type="AlphaFoldDB" id="A0A7W8JV21"/>
<comment type="caution">
    <text evidence="1">The sequence shown here is derived from an EMBL/GenBank/DDBJ whole genome shotgun (WGS) entry which is preliminary data.</text>
</comment>
<sequence length="144" mass="15712">MADAQSPDLVSEILTWYYGHFTAINASAELTPASDTLLSYRWFEALEKALHLAGNADASDLLTFLATGRPIDGGPVREARLTWDDPNRLSYWTAEEALQLWQMLERASSAERLTLDPDRAALPAVHEAVSAAVQLNTGVIISVG</sequence>
<dbReference type="Proteomes" id="UP000552709">
    <property type="component" value="Unassembled WGS sequence"/>
</dbReference>
<dbReference type="RefSeq" id="WP_184132978.1">
    <property type="nucleotide sequence ID" value="NZ_JACHFL010000006.1"/>
</dbReference>
<protein>
    <submittedName>
        <fullName evidence="1">Uncharacterized protein</fullName>
    </submittedName>
</protein>
<proteinExistence type="predicted"/>
<dbReference type="EMBL" id="JACHFL010000006">
    <property type="protein sequence ID" value="MBB5363664.1"/>
    <property type="molecule type" value="Genomic_DNA"/>
</dbReference>